<evidence type="ECO:0000313" key="3">
    <source>
        <dbReference type="Ensembl" id="ENSSHBP00005021005.1"/>
    </source>
</evidence>
<feature type="compositionally biased region" description="Low complexity" evidence="1">
    <location>
        <begin position="76"/>
        <end position="93"/>
    </location>
</feature>
<dbReference type="Pfam" id="PF15228">
    <property type="entry name" value="DAP"/>
    <property type="match status" value="1"/>
</dbReference>
<dbReference type="InParanoid" id="A0A672V3F3"/>
<dbReference type="InterPro" id="IPR024130">
    <property type="entry name" value="DAP1/DAPL1"/>
</dbReference>
<evidence type="ECO:0000256" key="1">
    <source>
        <dbReference type="SAM" id="MobiDB-lite"/>
    </source>
</evidence>
<feature type="chain" id="PRO_5025415119" description="Secreted protein" evidence="2">
    <location>
        <begin position="27"/>
        <end position="93"/>
    </location>
</feature>
<sequence>MLFNYFFLIFQLHVLVPSFLPTVGSCCLLVHDKPLLFSLGDKDFPPTATQVAHQKPQPCLEMLPLPGHINQPRYGLLPPHSSLSPSQPRSIWH</sequence>
<reference evidence="3" key="3">
    <citation type="submission" date="2025-09" db="UniProtKB">
        <authorList>
            <consortium name="Ensembl"/>
        </authorList>
    </citation>
    <scope>IDENTIFICATION</scope>
</reference>
<evidence type="ECO:0000256" key="2">
    <source>
        <dbReference type="SAM" id="SignalP"/>
    </source>
</evidence>
<organism evidence="3 4">
    <name type="scientific">Strigops habroptila</name>
    <name type="common">Kakapo</name>
    <dbReference type="NCBI Taxonomy" id="2489341"/>
    <lineage>
        <taxon>Eukaryota</taxon>
        <taxon>Metazoa</taxon>
        <taxon>Chordata</taxon>
        <taxon>Craniata</taxon>
        <taxon>Vertebrata</taxon>
        <taxon>Euteleostomi</taxon>
        <taxon>Archelosauria</taxon>
        <taxon>Archosauria</taxon>
        <taxon>Dinosauria</taxon>
        <taxon>Saurischia</taxon>
        <taxon>Theropoda</taxon>
        <taxon>Coelurosauria</taxon>
        <taxon>Aves</taxon>
        <taxon>Neognathae</taxon>
        <taxon>Neoaves</taxon>
        <taxon>Telluraves</taxon>
        <taxon>Australaves</taxon>
        <taxon>Psittaciformes</taxon>
        <taxon>Psittacidae</taxon>
        <taxon>Strigops</taxon>
    </lineage>
</organism>
<feature type="signal peptide" evidence="2">
    <location>
        <begin position="1"/>
        <end position="26"/>
    </location>
</feature>
<feature type="region of interest" description="Disordered" evidence="1">
    <location>
        <begin position="74"/>
        <end position="93"/>
    </location>
</feature>
<keyword evidence="2" id="KW-0732">Signal</keyword>
<reference evidence="3" key="2">
    <citation type="submission" date="2025-08" db="UniProtKB">
        <authorList>
            <consortium name="Ensembl"/>
        </authorList>
    </citation>
    <scope>IDENTIFICATION</scope>
</reference>
<dbReference type="Proteomes" id="UP000472266">
    <property type="component" value="Chromosome 20"/>
</dbReference>
<protein>
    <recommendedName>
        <fullName evidence="5">Secreted protein</fullName>
    </recommendedName>
</protein>
<keyword evidence="4" id="KW-1185">Reference proteome</keyword>
<evidence type="ECO:0008006" key="5">
    <source>
        <dbReference type="Google" id="ProtNLM"/>
    </source>
</evidence>
<dbReference type="Ensembl" id="ENSSHBT00005025032.1">
    <property type="protein sequence ID" value="ENSSHBP00005021005.1"/>
    <property type="gene ID" value="ENSSHBG00005017836.1"/>
</dbReference>
<reference evidence="3 4" key="1">
    <citation type="submission" date="2019-11" db="EMBL/GenBank/DDBJ databases">
        <title>Strigops habroptila (kakapo) genome, bStrHab1, primary haplotype, v2.</title>
        <authorList>
            <person name="Jarvis E.D."/>
            <person name="Howard J."/>
            <person name="Rhie A."/>
            <person name="Phillippy A."/>
            <person name="Korlach J."/>
            <person name="Digby A."/>
            <person name="Iorns D."/>
            <person name="Eason D."/>
            <person name="Robertson B."/>
            <person name="Raemaekers T."/>
            <person name="Howe K."/>
            <person name="Lewin H."/>
            <person name="Damas J."/>
            <person name="Hastie A."/>
            <person name="Tracey A."/>
            <person name="Chow W."/>
            <person name="Fedrigo O."/>
        </authorList>
    </citation>
    <scope>NUCLEOTIDE SEQUENCE [LARGE SCALE GENOMIC DNA]</scope>
</reference>
<proteinExistence type="predicted"/>
<evidence type="ECO:0000313" key="4">
    <source>
        <dbReference type="Proteomes" id="UP000472266"/>
    </source>
</evidence>
<dbReference type="AlphaFoldDB" id="A0A672V3F3"/>
<accession>A0A672V3F3</accession>
<name>A0A672V3F3_STRHB</name>